<dbReference type="PANTHER" id="PTHR31115:SF2">
    <property type="entry name" value="OS05G0107300 PROTEIN"/>
    <property type="match status" value="1"/>
</dbReference>
<evidence type="ECO:0000313" key="3">
    <source>
        <dbReference type="Proteomes" id="UP001206925"/>
    </source>
</evidence>
<accession>A0AAD5GLN9</accession>
<feature type="region of interest" description="Disordered" evidence="1">
    <location>
        <begin position="209"/>
        <end position="291"/>
    </location>
</feature>
<sequence>AGKEMSTYLGDYQFGVGVSNGAEAILHSANRLNTRDDNYILNCNLVTKGKASSTPCNGAMVAASSLPSTPRLTGTPESWDNLTSGNKIPPMGGAINRKRAIPSGSSSPGMAQWGGQRPQKCLEPGDQIWCHLSQIKKKSHYPLTAVHTLILASDGTNGPFISKQFEPKLELVQSPQRLRESEESVGGQDHGKNVGLSLAVGMKVNSVVKEESGEDVKRQGRSGRDPRASSSVTGDKLDNTSMVKPIRSNKPGCEKNGSKAGRPLKKLSDRKGYSRPGHLQNGGSNCTGKSDDDREELLAAANHARSASYLASSSAFWKKMEPIFASVSSKDKVYLSTQLKEPDIQESLTQFHGCANNIVMNFTHEFSVYDTIFSGERNMLVKHQGNKTSKGFIPLFQRVLSALIIEDTIHELEEEEEEENTRNIPLQGAFCDSAYDRFHIDDFSEPRKRDRREVEHDTMFQSIHSVKVSFSSNGCTDSFRNFAINDSPCDDVALAGISKNLVNQPQVIQMEGFGIPSFDNQYDQMRLDDKILLELHSIGLYPELVPKLDNKEDETIKQEINQLKTKHRQQNYKKKAYLEKICKSIGSSFVGRDLEQLAIDKLATRGPPRGGTLKIPKHVAMAFGRRTLARCRKFGKSGVSCFNVAPLRDILFASQENELEFAASVGGSLANTNEAFAINGPISNRGKKKELLLDDVGTGFGGTMGRRAYQGERKLKANPTGQLSTSGNGCINQSTRSLHPVQNHRHILNGNGPQEMSKESMEIIDPLHDLDPIDELGVGGPQDLSSLLNFDEDELQDHFSAGLEIPMDDLTELNMF</sequence>
<dbReference type="EMBL" id="JAMZMK010006718">
    <property type="protein sequence ID" value="KAI7747597.1"/>
    <property type="molecule type" value="Genomic_DNA"/>
</dbReference>
<feature type="region of interest" description="Disordered" evidence="1">
    <location>
        <begin position="67"/>
        <end position="91"/>
    </location>
</feature>
<dbReference type="PANTHER" id="PTHR31115">
    <property type="entry name" value="OS05G0107300 PROTEIN"/>
    <property type="match status" value="1"/>
</dbReference>
<proteinExistence type="predicted"/>
<gene>
    <name evidence="2" type="ORF">M8C21_019113</name>
</gene>
<evidence type="ECO:0000256" key="1">
    <source>
        <dbReference type="SAM" id="MobiDB-lite"/>
    </source>
</evidence>
<feature type="region of interest" description="Disordered" evidence="1">
    <location>
        <begin position="174"/>
        <end position="193"/>
    </location>
</feature>
<protein>
    <submittedName>
        <fullName evidence="2">Uncharacterized protein</fullName>
    </submittedName>
</protein>
<name>A0AAD5GLN9_AMBAR</name>
<reference evidence="2" key="1">
    <citation type="submission" date="2022-06" db="EMBL/GenBank/DDBJ databases">
        <title>Uncovering the hologenomic basis of an extraordinary plant invasion.</title>
        <authorList>
            <person name="Bieker V.C."/>
            <person name="Martin M.D."/>
            <person name="Gilbert T."/>
            <person name="Hodgins K."/>
            <person name="Battlay P."/>
            <person name="Petersen B."/>
            <person name="Wilson J."/>
        </authorList>
    </citation>
    <scope>NUCLEOTIDE SEQUENCE</scope>
    <source>
        <strain evidence="2">AA19_3_7</strain>
        <tissue evidence="2">Leaf</tissue>
    </source>
</reference>
<dbReference type="Proteomes" id="UP001206925">
    <property type="component" value="Unassembled WGS sequence"/>
</dbReference>
<feature type="compositionally biased region" description="Polar residues" evidence="1">
    <location>
        <begin position="67"/>
        <end position="86"/>
    </location>
</feature>
<organism evidence="2 3">
    <name type="scientific">Ambrosia artemisiifolia</name>
    <name type="common">Common ragweed</name>
    <dbReference type="NCBI Taxonomy" id="4212"/>
    <lineage>
        <taxon>Eukaryota</taxon>
        <taxon>Viridiplantae</taxon>
        <taxon>Streptophyta</taxon>
        <taxon>Embryophyta</taxon>
        <taxon>Tracheophyta</taxon>
        <taxon>Spermatophyta</taxon>
        <taxon>Magnoliopsida</taxon>
        <taxon>eudicotyledons</taxon>
        <taxon>Gunneridae</taxon>
        <taxon>Pentapetalae</taxon>
        <taxon>asterids</taxon>
        <taxon>campanulids</taxon>
        <taxon>Asterales</taxon>
        <taxon>Asteraceae</taxon>
        <taxon>Asteroideae</taxon>
        <taxon>Heliantheae alliance</taxon>
        <taxon>Heliantheae</taxon>
        <taxon>Ambrosia</taxon>
    </lineage>
</organism>
<feature type="compositionally biased region" description="Basic and acidic residues" evidence="1">
    <location>
        <begin position="209"/>
        <end position="227"/>
    </location>
</feature>
<feature type="non-terminal residue" evidence="2">
    <location>
        <position position="1"/>
    </location>
</feature>
<comment type="caution">
    <text evidence="2">The sequence shown here is derived from an EMBL/GenBank/DDBJ whole genome shotgun (WGS) entry which is preliminary data.</text>
</comment>
<dbReference type="AlphaFoldDB" id="A0AAD5GLN9"/>
<keyword evidence="3" id="KW-1185">Reference proteome</keyword>
<evidence type="ECO:0000313" key="2">
    <source>
        <dbReference type="EMBL" id="KAI7747597.1"/>
    </source>
</evidence>